<sequence>MAIKCYFITPQKYKIPNLKNTKKTGRGLRKKEGMQKYNFYFNYPNSSKYSHRLFS</sequence>
<evidence type="ECO:0000313" key="1">
    <source>
        <dbReference type="EMBL" id="DAE07149.1"/>
    </source>
</evidence>
<dbReference type="EMBL" id="BK015446">
    <property type="protein sequence ID" value="DAE07149.1"/>
    <property type="molecule type" value="Genomic_DNA"/>
</dbReference>
<proteinExistence type="predicted"/>
<name>A0A8S5PKQ0_9CAUD</name>
<protein>
    <submittedName>
        <fullName evidence="1">Uncharacterized protein</fullName>
    </submittedName>
</protein>
<reference evidence="1" key="1">
    <citation type="journal article" date="2021" name="Proc. Natl. Acad. Sci. U.S.A.">
        <title>A Catalog of Tens of Thousands of Viruses from Human Metagenomes Reveals Hidden Associations with Chronic Diseases.</title>
        <authorList>
            <person name="Tisza M.J."/>
            <person name="Buck C.B."/>
        </authorList>
    </citation>
    <scope>NUCLEOTIDE SEQUENCE</scope>
    <source>
        <strain evidence="1">CtsK93</strain>
    </source>
</reference>
<organism evidence="1">
    <name type="scientific">Myoviridae sp. ctsK93</name>
    <dbReference type="NCBI Taxonomy" id="2825190"/>
    <lineage>
        <taxon>Viruses</taxon>
        <taxon>Duplodnaviria</taxon>
        <taxon>Heunggongvirae</taxon>
        <taxon>Uroviricota</taxon>
        <taxon>Caudoviricetes</taxon>
    </lineage>
</organism>
<accession>A0A8S5PKQ0</accession>